<comment type="caution">
    <text evidence="1">The sequence shown here is derived from an EMBL/GenBank/DDBJ whole genome shotgun (WGS) entry which is preliminary data.</text>
</comment>
<gene>
    <name evidence="1" type="ORF">D584_01925</name>
</gene>
<dbReference type="InterPro" id="IPR016181">
    <property type="entry name" value="Acyl_CoA_acyltransferase"/>
</dbReference>
<dbReference type="EMBL" id="AOGE01000006">
    <property type="protein sequence ID" value="ELT50861.1"/>
    <property type="molecule type" value="Genomic_DNA"/>
</dbReference>
<dbReference type="Proteomes" id="UP000011971">
    <property type="component" value="Unassembled WGS sequence"/>
</dbReference>
<accession>M5K4Q2</accession>
<protein>
    <submittedName>
        <fullName evidence="1">Uncharacterized protein</fullName>
    </submittedName>
</protein>
<evidence type="ECO:0000313" key="2">
    <source>
        <dbReference type="Proteomes" id="UP000011971"/>
    </source>
</evidence>
<dbReference type="GeneID" id="57307152"/>
<evidence type="ECO:0000313" key="1">
    <source>
        <dbReference type="EMBL" id="ELT50861.1"/>
    </source>
</evidence>
<sequence length="254" mass="29200">MKTSDLFLGVKVLPFGHELEKGAEWWLSRFGIIEFKPYDFCRKLVEHVPYDFDCRLEKITGQRYAEFEILGHDACGQPPYETSRAFDLNSGCLFQGYLEIRKDLRNNGYGTIFARNCHNVALMLGLTRLHVTAVDGGAYFWARAGFLPSQESWNRGKCKEFIRCKLDRLETITRPVRARIKQLVDSEKPISLWAIADEPTLVASDIHPGQNISLGRALLAESGTTWKGTLEYNDHEYHEQQHKRFNRYILGNAP</sequence>
<dbReference type="OrthoDB" id="8452801at2"/>
<organism evidence="1 2">
    <name type="scientific">Brucella intermedia M86</name>
    <dbReference type="NCBI Taxonomy" id="1234597"/>
    <lineage>
        <taxon>Bacteria</taxon>
        <taxon>Pseudomonadati</taxon>
        <taxon>Pseudomonadota</taxon>
        <taxon>Alphaproteobacteria</taxon>
        <taxon>Hyphomicrobiales</taxon>
        <taxon>Brucellaceae</taxon>
        <taxon>Brucella/Ochrobactrum group</taxon>
        <taxon>Brucella</taxon>
    </lineage>
</organism>
<reference evidence="1 2" key="1">
    <citation type="journal article" date="2013" name="Gut Pathog.">
        <title>Draft genome of Ochrobactrum intermedium strain M86 isolated from non-ulcer dyspeptic individual from India.</title>
        <authorList>
            <person name="Kulkarni G."/>
            <person name="Dhotre D."/>
            <person name="Dharne M."/>
            <person name="Shetty S."/>
            <person name="Chowdhury S."/>
            <person name="Misra V."/>
            <person name="Misra S."/>
            <person name="Patole M."/>
            <person name="Shouche Y."/>
        </authorList>
    </citation>
    <scope>NUCLEOTIDE SEQUENCE [LARGE SCALE GENOMIC DNA]</scope>
    <source>
        <strain evidence="1 2">M86</strain>
    </source>
</reference>
<dbReference type="SUPFAM" id="SSF55729">
    <property type="entry name" value="Acyl-CoA N-acyltransferases (Nat)"/>
    <property type="match status" value="1"/>
</dbReference>
<dbReference type="AlphaFoldDB" id="M5K4Q2"/>
<name>M5K4Q2_9HYPH</name>
<proteinExistence type="predicted"/>
<dbReference type="RefSeq" id="WP_006470480.1">
    <property type="nucleotide sequence ID" value="NZ_AOGE01000006.1"/>
</dbReference>